<proteinExistence type="predicted"/>
<dbReference type="EMBL" id="AEYP01064392">
    <property type="status" value="NOT_ANNOTATED_CDS"/>
    <property type="molecule type" value="Genomic_DNA"/>
</dbReference>
<dbReference type="HOGENOM" id="CLU_2660996_0_0_1"/>
<evidence type="ECO:0000313" key="1">
    <source>
        <dbReference type="Ensembl" id="ENSMPUP00000004132.1"/>
    </source>
</evidence>
<name>M3XYI1_MUSPF</name>
<dbReference type="AlphaFoldDB" id="M3XYI1"/>
<accession>M3XYI1</accession>
<dbReference type="Ensembl" id="ENSMPUT00000004205.1">
    <property type="protein sequence ID" value="ENSMPUP00000004132.1"/>
    <property type="gene ID" value="ENSMPUG00000004166.1"/>
</dbReference>
<protein>
    <submittedName>
        <fullName evidence="1">Uncharacterized protein</fullName>
    </submittedName>
</protein>
<reference evidence="1" key="1">
    <citation type="submission" date="2024-06" db="UniProtKB">
        <authorList>
            <consortium name="Ensembl"/>
        </authorList>
    </citation>
    <scope>IDENTIFICATION</scope>
</reference>
<dbReference type="InParanoid" id="M3XYI1"/>
<organism evidence="1">
    <name type="scientific">Mustela putorius furo</name>
    <name type="common">European domestic ferret</name>
    <name type="synonym">Mustela furo</name>
    <dbReference type="NCBI Taxonomy" id="9669"/>
    <lineage>
        <taxon>Eukaryota</taxon>
        <taxon>Metazoa</taxon>
        <taxon>Chordata</taxon>
        <taxon>Craniata</taxon>
        <taxon>Vertebrata</taxon>
        <taxon>Euteleostomi</taxon>
        <taxon>Mammalia</taxon>
        <taxon>Eutheria</taxon>
        <taxon>Laurasiatheria</taxon>
        <taxon>Carnivora</taxon>
        <taxon>Caniformia</taxon>
        <taxon>Musteloidea</taxon>
        <taxon>Mustelidae</taxon>
        <taxon>Mustelinae</taxon>
        <taxon>Mustela</taxon>
    </lineage>
</organism>
<sequence length="76" mass="9263">MELNGMDGEEYRLLWDANTLRRGRLREGSLARGILKSLQKVLVKMWRRGTLLCCWWDCKPLWKRVWSFFKHLKIRI</sequence>